<comment type="similarity">
    <text evidence="2 6">Belongs to the TGF-beta family.</text>
</comment>
<dbReference type="Gene3D" id="2.10.90.10">
    <property type="entry name" value="Cystine-knot cytokines"/>
    <property type="match status" value="1"/>
</dbReference>
<dbReference type="PANTHER" id="PTHR11848">
    <property type="entry name" value="TGF-BETA FAMILY"/>
    <property type="match status" value="1"/>
</dbReference>
<gene>
    <name evidence="8" type="primary">Necator_chrV.g17571</name>
    <name evidence="8" type="ORF">RB195_012781</name>
</gene>
<evidence type="ECO:0000259" key="7">
    <source>
        <dbReference type="PROSITE" id="PS51362"/>
    </source>
</evidence>
<comment type="subcellular location">
    <subcellularLocation>
        <location evidence="1">Secreted</location>
    </subcellularLocation>
</comment>
<dbReference type="Pfam" id="PF00688">
    <property type="entry name" value="TGFb_propeptide"/>
    <property type="match status" value="1"/>
</dbReference>
<dbReference type="CDD" id="cd13761">
    <property type="entry name" value="TGF_beta_BMP5_like"/>
    <property type="match status" value="1"/>
</dbReference>
<evidence type="ECO:0000256" key="6">
    <source>
        <dbReference type="RuleBase" id="RU000354"/>
    </source>
</evidence>
<feature type="domain" description="TGF-beta family profile" evidence="7">
    <location>
        <begin position="317"/>
        <end position="454"/>
    </location>
</feature>
<dbReference type="PROSITE" id="PS51362">
    <property type="entry name" value="TGF_BETA_2"/>
    <property type="match status" value="1"/>
</dbReference>
<dbReference type="InterPro" id="IPR029034">
    <property type="entry name" value="Cystine-knot_cytokine"/>
</dbReference>
<evidence type="ECO:0000256" key="1">
    <source>
        <dbReference type="ARBA" id="ARBA00004613"/>
    </source>
</evidence>
<evidence type="ECO:0000256" key="2">
    <source>
        <dbReference type="ARBA" id="ARBA00006656"/>
    </source>
</evidence>
<organism evidence="8 9">
    <name type="scientific">Necator americanus</name>
    <name type="common">Human hookworm</name>
    <dbReference type="NCBI Taxonomy" id="51031"/>
    <lineage>
        <taxon>Eukaryota</taxon>
        <taxon>Metazoa</taxon>
        <taxon>Ecdysozoa</taxon>
        <taxon>Nematoda</taxon>
        <taxon>Chromadorea</taxon>
        <taxon>Rhabditida</taxon>
        <taxon>Rhabditina</taxon>
        <taxon>Rhabditomorpha</taxon>
        <taxon>Strongyloidea</taxon>
        <taxon>Ancylostomatidae</taxon>
        <taxon>Bunostominae</taxon>
        <taxon>Necator</taxon>
    </lineage>
</organism>
<keyword evidence="5" id="KW-1015">Disulfide bond</keyword>
<keyword evidence="3" id="KW-0964">Secreted</keyword>
<dbReference type="InterPro" id="IPR015615">
    <property type="entry name" value="TGF-beta-rel"/>
</dbReference>
<dbReference type="PANTHER" id="PTHR11848:SF119">
    <property type="entry name" value="TGF-BETA FAMILY PROFILE DOMAIN-CONTAINING PROTEIN"/>
    <property type="match status" value="1"/>
</dbReference>
<dbReference type="SUPFAM" id="SSF57501">
    <property type="entry name" value="Cystine-knot cytokines"/>
    <property type="match status" value="1"/>
</dbReference>
<dbReference type="EMBL" id="JAVFWL010000005">
    <property type="protein sequence ID" value="KAK6753400.1"/>
    <property type="molecule type" value="Genomic_DNA"/>
</dbReference>
<sequence length="454" mass="50167">MGCAYAFNINLESHENYEGVCSSTTTCADESNCQRYQLIDPGGMKGLVGIGGSLEPSIDFAVRKEKRKSTEGLESAMATITFYSFTFTCVLLHPLLVSGKGLLLLEERGEQTIVHPLSGVATSVIEGHVLDILELEEPPPRVSILKRNDKIANFMAQLYHDLEQKDESFASNGLPNGEEWSSADRIVSFSPVETSFSKGILEAKFDGADLPSKKESHLVAAQLRIFLPKNIGFTKVSIYNNISGFLELVDSTIATSRDKTIGFNVTRIVSNWVDGLPERRIFIRLDEGIDSPHMFTGELESFIISFFVDGSFDVPNRRKRSRRAAEPVTGTVTIKKEEIVGRSSRGETEGCHVQSLYLNFADIGWREWVIAPEGYSANYCSGACSSDSPMHSKMNATNHAIVQTLVHLVDPKRADEAKCAPVHLSPAKILFIDNHGNVVMRRYQDMSVQECGCL</sequence>
<keyword evidence="9" id="KW-1185">Reference proteome</keyword>
<dbReference type="InterPro" id="IPR001111">
    <property type="entry name" value="TGF-b_propeptide"/>
</dbReference>
<accession>A0ABR1DSR8</accession>
<dbReference type="InterPro" id="IPR001839">
    <property type="entry name" value="TGF-b_C"/>
</dbReference>
<dbReference type="InterPro" id="IPR017948">
    <property type="entry name" value="TGFb_CS"/>
</dbReference>
<comment type="caution">
    <text evidence="8">The sequence shown here is derived from an EMBL/GenBank/DDBJ whole genome shotgun (WGS) entry which is preliminary data.</text>
</comment>
<protein>
    <recommendedName>
        <fullName evidence="7">TGF-beta family profile domain-containing protein</fullName>
    </recommendedName>
</protein>
<evidence type="ECO:0000256" key="5">
    <source>
        <dbReference type="ARBA" id="ARBA00023157"/>
    </source>
</evidence>
<evidence type="ECO:0000313" key="9">
    <source>
        <dbReference type="Proteomes" id="UP001303046"/>
    </source>
</evidence>
<keyword evidence="4 6" id="KW-0339">Growth factor</keyword>
<evidence type="ECO:0000256" key="3">
    <source>
        <dbReference type="ARBA" id="ARBA00022525"/>
    </source>
</evidence>
<reference evidence="8 9" key="1">
    <citation type="submission" date="2023-08" db="EMBL/GenBank/DDBJ databases">
        <title>A Necator americanus chromosomal reference genome.</title>
        <authorList>
            <person name="Ilik V."/>
            <person name="Petrzelkova K.J."/>
            <person name="Pardy F."/>
            <person name="Fuh T."/>
            <person name="Niatou-Singa F.S."/>
            <person name="Gouil Q."/>
            <person name="Baker L."/>
            <person name="Ritchie M.E."/>
            <person name="Jex A.R."/>
            <person name="Gazzola D."/>
            <person name="Li H."/>
            <person name="Toshio Fujiwara R."/>
            <person name="Zhan B."/>
            <person name="Aroian R.V."/>
            <person name="Pafco B."/>
            <person name="Schwarz E.M."/>
        </authorList>
    </citation>
    <scope>NUCLEOTIDE SEQUENCE [LARGE SCALE GENOMIC DNA]</scope>
    <source>
        <strain evidence="8 9">Aroian</strain>
        <tissue evidence="8">Whole animal</tissue>
    </source>
</reference>
<dbReference type="Pfam" id="PF00019">
    <property type="entry name" value="TGF_beta"/>
    <property type="match status" value="1"/>
</dbReference>
<dbReference type="PROSITE" id="PS00250">
    <property type="entry name" value="TGF_BETA_1"/>
    <property type="match status" value="1"/>
</dbReference>
<dbReference type="Proteomes" id="UP001303046">
    <property type="component" value="Unassembled WGS sequence"/>
</dbReference>
<evidence type="ECO:0000313" key="8">
    <source>
        <dbReference type="EMBL" id="KAK6753400.1"/>
    </source>
</evidence>
<dbReference type="SMART" id="SM00204">
    <property type="entry name" value="TGFB"/>
    <property type="match status" value="1"/>
</dbReference>
<dbReference type="Gene3D" id="2.60.120.970">
    <property type="match status" value="1"/>
</dbReference>
<proteinExistence type="inferred from homology"/>
<evidence type="ECO:0000256" key="4">
    <source>
        <dbReference type="ARBA" id="ARBA00023030"/>
    </source>
</evidence>
<name>A0ABR1DSR8_NECAM</name>